<feature type="compositionally biased region" description="Basic and acidic residues" evidence="1">
    <location>
        <begin position="407"/>
        <end position="431"/>
    </location>
</feature>
<feature type="compositionally biased region" description="Basic and acidic residues" evidence="1">
    <location>
        <begin position="706"/>
        <end position="736"/>
    </location>
</feature>
<feature type="region of interest" description="Disordered" evidence="1">
    <location>
        <begin position="1138"/>
        <end position="1163"/>
    </location>
</feature>
<dbReference type="STRING" id="69332.A0A388LRV9"/>
<feature type="compositionally biased region" description="Basic and acidic residues" evidence="1">
    <location>
        <begin position="626"/>
        <end position="660"/>
    </location>
</feature>
<feature type="region of interest" description="Disordered" evidence="1">
    <location>
        <begin position="1278"/>
        <end position="1301"/>
    </location>
</feature>
<feature type="compositionally biased region" description="Basic and acidic residues" evidence="1">
    <location>
        <begin position="592"/>
        <end position="606"/>
    </location>
</feature>
<feature type="compositionally biased region" description="Basic and acidic residues" evidence="1">
    <location>
        <begin position="331"/>
        <end position="360"/>
    </location>
</feature>
<comment type="caution">
    <text evidence="2">The sequence shown here is derived from an EMBL/GenBank/DDBJ whole genome shotgun (WGS) entry which is preliminary data.</text>
</comment>
<evidence type="ECO:0000256" key="1">
    <source>
        <dbReference type="SAM" id="MobiDB-lite"/>
    </source>
</evidence>
<proteinExistence type="predicted"/>
<feature type="compositionally biased region" description="Basic and acidic residues" evidence="1">
    <location>
        <begin position="1389"/>
        <end position="1414"/>
    </location>
</feature>
<feature type="compositionally biased region" description="Basic and acidic residues" evidence="1">
    <location>
        <begin position="386"/>
        <end position="398"/>
    </location>
</feature>
<feature type="region of interest" description="Disordered" evidence="1">
    <location>
        <begin position="1183"/>
        <end position="1230"/>
    </location>
</feature>
<name>A0A388LRV9_CHABU</name>
<organism evidence="2 3">
    <name type="scientific">Chara braunii</name>
    <name type="common">Braun's stonewort</name>
    <dbReference type="NCBI Taxonomy" id="69332"/>
    <lineage>
        <taxon>Eukaryota</taxon>
        <taxon>Viridiplantae</taxon>
        <taxon>Streptophyta</taxon>
        <taxon>Charophyceae</taxon>
        <taxon>Charales</taxon>
        <taxon>Characeae</taxon>
        <taxon>Chara</taxon>
    </lineage>
</organism>
<gene>
    <name evidence="2" type="ORF">CBR_g39511</name>
</gene>
<dbReference type="EMBL" id="BFEA01000502">
    <property type="protein sequence ID" value="GBG85047.1"/>
    <property type="molecule type" value="Genomic_DNA"/>
</dbReference>
<feature type="compositionally biased region" description="Basic and acidic residues" evidence="1">
    <location>
        <begin position="747"/>
        <end position="771"/>
    </location>
</feature>
<feature type="compositionally biased region" description="Basic and acidic residues" evidence="1">
    <location>
        <begin position="672"/>
        <end position="683"/>
    </location>
</feature>
<keyword evidence="3" id="KW-1185">Reference proteome</keyword>
<feature type="compositionally biased region" description="Basic and acidic residues" evidence="1">
    <location>
        <begin position="547"/>
        <end position="568"/>
    </location>
</feature>
<feature type="compositionally biased region" description="Basic and acidic residues" evidence="1">
    <location>
        <begin position="260"/>
        <end position="279"/>
    </location>
</feature>
<dbReference type="Gramene" id="GBG85047">
    <property type="protein sequence ID" value="GBG85047"/>
    <property type="gene ID" value="CBR_g39511"/>
</dbReference>
<feature type="compositionally biased region" description="Basic and acidic residues" evidence="1">
    <location>
        <begin position="1141"/>
        <end position="1163"/>
    </location>
</feature>
<feature type="region of interest" description="Disordered" evidence="1">
    <location>
        <begin position="581"/>
        <end position="771"/>
    </location>
</feature>
<feature type="compositionally biased region" description="Basic and acidic residues" evidence="1">
    <location>
        <begin position="509"/>
        <end position="536"/>
    </location>
</feature>
<evidence type="ECO:0000313" key="3">
    <source>
        <dbReference type="Proteomes" id="UP000265515"/>
    </source>
</evidence>
<feature type="region of interest" description="Disordered" evidence="1">
    <location>
        <begin position="1387"/>
        <end position="1414"/>
    </location>
</feature>
<feature type="compositionally biased region" description="Basic and acidic residues" evidence="1">
    <location>
        <begin position="287"/>
        <end position="316"/>
    </location>
</feature>
<feature type="compositionally biased region" description="Basic and acidic residues" evidence="1">
    <location>
        <begin position="1278"/>
        <end position="1289"/>
    </location>
</feature>
<feature type="region of interest" description="Disordered" evidence="1">
    <location>
        <begin position="238"/>
        <end position="568"/>
    </location>
</feature>
<feature type="compositionally biased region" description="Basic and acidic residues" evidence="1">
    <location>
        <begin position="368"/>
        <end position="379"/>
    </location>
</feature>
<dbReference type="Proteomes" id="UP000265515">
    <property type="component" value="Unassembled WGS sequence"/>
</dbReference>
<evidence type="ECO:0000313" key="2">
    <source>
        <dbReference type="EMBL" id="GBG85047.1"/>
    </source>
</evidence>
<feature type="compositionally biased region" description="Basic and acidic residues" evidence="1">
    <location>
        <begin position="447"/>
        <end position="502"/>
    </location>
</feature>
<sequence length="1414" mass="167219">MAEYRGFWGDGGRGGVFLGCFDVTAAVEWEGVLLGEVFSHISARKEPRKNRPRDRPMKCHPVRDVTRTQVEMEMVLSVEGGLRGYDHSMTSFALPLSFTKAFRSEAVAEGTATIETDYGKVILSGPATGDLPRLVEWVEKCLQGEELDSADVCQICSQRTESGGRELQLANLREMNAEPVIRESQKRKREEEEWMYEDMEEHARKRRIADTNMAKLSQRQTSLLELWGEARCNNKTQELGADLRTDKDRVHHRPGAEGQGTDRPDLKEPRQAAEDRRANLESGMVPFHRENEAQEGHGEKAQKTLKEEEGRLKAQLEARIQPNRQGQQSQGEERQVGHPPRSEKAEAERREKEKHLRSSRAEANQINDCKERPPVKQEIGETLTGEGHRGRPEHEVLKSRGPQEGIDAERRNTTRARPEGDQMRAEPDITTRKPASAEQSRPVKPIAEGKTDIRMQAELCKSRTEHGATGAEHRRPQERIAEGKCEARTQPEVHQRRADHAVARGKSGAAEHSRPPDTITAEKNEVKMQAEVRQRTEQGAARVERRRPKEEIEEGKNETRTQPEVIGQRREQGIADWKEVSESKPACGAPGRPHEAVAEGKKEVRMQVDAPPRRIQHGLVNSKPAAVEHRRPQEGMETGKSKARREEEAHQRRGEHEEGKGQPLGGGAPQRTPREGTSDDTNRMKNQGGICQRDEAQKNSAPMSERSGREMRTSEGGGRCEEETEAKERTQEKESCLEETIVGDVSQEEHPVRKEIEQMQSKISERQRELQKDVGGWKLDAECREAALRELVYAENRFLKEEAKRRQKAQNGRLGRKYGWKLHEEQRRRAEEEETRWWEEEEKAYRIEEERRQMVQEEARCTKEKGLQEKQSEIFHDTSLSWKVKVSRREQEVWMLIAHDEMLAEERLCTAAEDRWDKIVGWREKYDNERTSWEQKMTKAEDVGGRFWDEVRTSRGKHTRYIEAVERPEKEKDAKFFWSIAERDCRKEVKRRKEEEEERKKREEGTWSKEDEKQKQMKEEDRRRRSLWPWCRRARNPDDCEYLFAEITFRKWKDFKWRLDVEAEWRCAMAKERIKEERRRRAEVEGKLNERRKRRQDEDEERREVEGEGASHWVYVRRFNEEGERRCRKSEERRLKRANRRREEEESSPHEEEGRPQQDKSKLDKGLAWACEYLEILEETRHVKEEDSRDMERSWRRALKDERSEEKRRRSLWEKRRRKDDDERRHVEEEGNRFWKETRKFWEGFEKWLREEEERRRLEDDRRRRRLEQELVSREEAKTLREEQRRQMEMEGGDSSQVARLLQDKEVEWQKTLEDRRREGEQWELEWRKKWTEVVKESRTMQDESRKLEEEWRHVMEKERVEGRKRLLREKARKRKKDEAISQIEDEGEKFWKEERKGEGTQRGVKEIGGKSGA</sequence>
<reference evidence="2 3" key="1">
    <citation type="journal article" date="2018" name="Cell">
        <title>The Chara Genome: Secondary Complexity and Implications for Plant Terrestrialization.</title>
        <authorList>
            <person name="Nishiyama T."/>
            <person name="Sakayama H."/>
            <person name="Vries J.D."/>
            <person name="Buschmann H."/>
            <person name="Saint-Marcoux D."/>
            <person name="Ullrich K.K."/>
            <person name="Haas F.B."/>
            <person name="Vanderstraeten L."/>
            <person name="Becker D."/>
            <person name="Lang D."/>
            <person name="Vosolsobe S."/>
            <person name="Rombauts S."/>
            <person name="Wilhelmsson P.K.I."/>
            <person name="Janitza P."/>
            <person name="Kern R."/>
            <person name="Heyl A."/>
            <person name="Rumpler F."/>
            <person name="Villalobos L.I.A.C."/>
            <person name="Clay J.M."/>
            <person name="Skokan R."/>
            <person name="Toyoda A."/>
            <person name="Suzuki Y."/>
            <person name="Kagoshima H."/>
            <person name="Schijlen E."/>
            <person name="Tajeshwar N."/>
            <person name="Catarino B."/>
            <person name="Hetherington A.J."/>
            <person name="Saltykova A."/>
            <person name="Bonnot C."/>
            <person name="Breuninger H."/>
            <person name="Symeonidi A."/>
            <person name="Radhakrishnan G.V."/>
            <person name="Van Nieuwerburgh F."/>
            <person name="Deforce D."/>
            <person name="Chang C."/>
            <person name="Karol K.G."/>
            <person name="Hedrich R."/>
            <person name="Ulvskov P."/>
            <person name="Glockner G."/>
            <person name="Delwiche C.F."/>
            <person name="Petrasek J."/>
            <person name="Van de Peer Y."/>
            <person name="Friml J."/>
            <person name="Beilby M."/>
            <person name="Dolan L."/>
            <person name="Kohara Y."/>
            <person name="Sugano S."/>
            <person name="Fujiyama A."/>
            <person name="Delaux P.-M."/>
            <person name="Quint M."/>
            <person name="TheiBen G."/>
            <person name="Hagemann M."/>
            <person name="Harholt J."/>
            <person name="Dunand C."/>
            <person name="Zachgo S."/>
            <person name="Langdale J."/>
            <person name="Maumus F."/>
            <person name="Straeten D.V.D."/>
            <person name="Gould S.B."/>
            <person name="Rensing S.A."/>
        </authorList>
    </citation>
    <scope>NUCLEOTIDE SEQUENCE [LARGE SCALE GENOMIC DNA]</scope>
    <source>
        <strain evidence="2 3">S276</strain>
    </source>
</reference>
<protein>
    <submittedName>
        <fullName evidence="2">Uncharacterized protein</fullName>
    </submittedName>
</protein>
<accession>A0A388LRV9</accession>